<organism evidence="3 4">
    <name type="scientific">Wansuia hejianensis</name>
    <dbReference type="NCBI Taxonomy" id="2763667"/>
    <lineage>
        <taxon>Bacteria</taxon>
        <taxon>Bacillati</taxon>
        <taxon>Bacillota</taxon>
        <taxon>Clostridia</taxon>
        <taxon>Lachnospirales</taxon>
        <taxon>Lachnospiraceae</taxon>
        <taxon>Wansuia</taxon>
    </lineage>
</organism>
<evidence type="ECO:0000313" key="4">
    <source>
        <dbReference type="Proteomes" id="UP000515860"/>
    </source>
</evidence>
<dbReference type="AlphaFoldDB" id="A0A7G9GFW0"/>
<reference evidence="3 4" key="1">
    <citation type="submission" date="2020-08" db="EMBL/GenBank/DDBJ databases">
        <authorList>
            <person name="Liu C."/>
            <person name="Sun Q."/>
        </authorList>
    </citation>
    <scope>NUCLEOTIDE SEQUENCE [LARGE SCALE GENOMIC DNA]</scope>
    <source>
        <strain evidence="3 4">NSJ-29</strain>
    </source>
</reference>
<feature type="transmembrane region" description="Helical" evidence="1">
    <location>
        <begin position="43"/>
        <end position="63"/>
    </location>
</feature>
<dbReference type="KEGG" id="whj:H9Q79_05230"/>
<sequence>MRCQKCGNEVTEGVRFCTKCGAQMEQPASGSVPGEKTGKSKKIPTGTLVASILAAALAVILILQNFFSLPLAGGKGGSTADVGYSTPERLMEEFGKSIAANDLNGAVAMFGCGLRAENYDCGAMIERVRAWMVNFPMPFASTDTIFTDANREQLRGNAASQIGSMCFSLQADEAMLTGNPLYEGDSDLDDISDGIVDASKLDELKTFRVLRIDYAMPDMQDSETHQKNLKSNCDIYGCDEIEDYGVLYEYDGETYAGSVSLMRYGDKWYICGLSSALIGTASFGFLTPADEDEYLQMTEG</sequence>
<proteinExistence type="predicted"/>
<dbReference type="EMBL" id="CP060635">
    <property type="protein sequence ID" value="QNM09692.1"/>
    <property type="molecule type" value="Genomic_DNA"/>
</dbReference>
<dbReference type="InterPro" id="IPR026870">
    <property type="entry name" value="Zinc_ribbon_dom"/>
</dbReference>
<evidence type="ECO:0000259" key="2">
    <source>
        <dbReference type="Pfam" id="PF13240"/>
    </source>
</evidence>
<evidence type="ECO:0000256" key="1">
    <source>
        <dbReference type="SAM" id="Phobius"/>
    </source>
</evidence>
<dbReference type="Pfam" id="PF13240">
    <property type="entry name" value="Zn_Ribbon_1"/>
    <property type="match status" value="1"/>
</dbReference>
<keyword evidence="1" id="KW-0472">Membrane</keyword>
<keyword evidence="1" id="KW-0812">Transmembrane</keyword>
<dbReference type="Proteomes" id="UP000515860">
    <property type="component" value="Chromosome"/>
</dbReference>
<accession>A0A7G9GFW0</accession>
<keyword evidence="4" id="KW-1185">Reference proteome</keyword>
<keyword evidence="1" id="KW-1133">Transmembrane helix</keyword>
<feature type="domain" description="Zinc-ribbon" evidence="2">
    <location>
        <begin position="3"/>
        <end position="23"/>
    </location>
</feature>
<protein>
    <submittedName>
        <fullName evidence="3">Zinc-ribbon domain-containing protein</fullName>
    </submittedName>
</protein>
<evidence type="ECO:0000313" key="3">
    <source>
        <dbReference type="EMBL" id="QNM09692.1"/>
    </source>
</evidence>
<gene>
    <name evidence="3" type="ORF">H9Q79_05230</name>
</gene>
<name>A0A7G9GFW0_9FIRM</name>
<dbReference type="RefSeq" id="WP_118643697.1">
    <property type="nucleotide sequence ID" value="NZ_CP060635.1"/>
</dbReference>